<comment type="caution">
    <text evidence="1">The sequence shown here is derived from an EMBL/GenBank/DDBJ whole genome shotgun (WGS) entry which is preliminary data.</text>
</comment>
<dbReference type="SUPFAM" id="SSF55608">
    <property type="entry name" value="Homing endonucleases"/>
    <property type="match status" value="1"/>
</dbReference>
<gene>
    <name evidence="1" type="ORF">ACFYNZ_23975</name>
</gene>
<evidence type="ECO:0000313" key="2">
    <source>
        <dbReference type="Proteomes" id="UP001601197"/>
    </source>
</evidence>
<dbReference type="RefSeq" id="WP_388350090.1">
    <property type="nucleotide sequence ID" value="NZ_JBIAFJ010000023.1"/>
</dbReference>
<proteinExistence type="predicted"/>
<organism evidence="1 2">
    <name type="scientific">Streptomyces kebangsaanensis</name>
    <dbReference type="NCBI Taxonomy" id="864058"/>
    <lineage>
        <taxon>Bacteria</taxon>
        <taxon>Bacillati</taxon>
        <taxon>Actinomycetota</taxon>
        <taxon>Actinomycetes</taxon>
        <taxon>Kitasatosporales</taxon>
        <taxon>Streptomycetaceae</taxon>
        <taxon>Streptomyces</taxon>
    </lineage>
</organism>
<accession>A0ABW6L0U2</accession>
<evidence type="ECO:0008006" key="3">
    <source>
        <dbReference type="Google" id="ProtNLM"/>
    </source>
</evidence>
<dbReference type="InterPro" id="IPR027434">
    <property type="entry name" value="Homing_endonucl"/>
</dbReference>
<dbReference type="EMBL" id="JBIAFJ010000023">
    <property type="protein sequence ID" value="MFE9172498.1"/>
    <property type="molecule type" value="Genomic_DNA"/>
</dbReference>
<reference evidence="1 2" key="1">
    <citation type="submission" date="2024-10" db="EMBL/GenBank/DDBJ databases">
        <title>The Natural Products Discovery Center: Release of the First 8490 Sequenced Strains for Exploring Actinobacteria Biosynthetic Diversity.</title>
        <authorList>
            <person name="Kalkreuter E."/>
            <person name="Kautsar S.A."/>
            <person name="Yang D."/>
            <person name="Bader C.D."/>
            <person name="Teijaro C.N."/>
            <person name="Fluegel L."/>
            <person name="Davis C.M."/>
            <person name="Simpson J.R."/>
            <person name="Lauterbach L."/>
            <person name="Steele A.D."/>
            <person name="Gui C."/>
            <person name="Meng S."/>
            <person name="Li G."/>
            <person name="Viehrig K."/>
            <person name="Ye F."/>
            <person name="Su P."/>
            <person name="Kiefer A.F."/>
            <person name="Nichols A."/>
            <person name="Cepeda A.J."/>
            <person name="Yan W."/>
            <person name="Fan B."/>
            <person name="Jiang Y."/>
            <person name="Adhikari A."/>
            <person name="Zheng C.-J."/>
            <person name="Schuster L."/>
            <person name="Cowan T.M."/>
            <person name="Smanski M.J."/>
            <person name="Chevrette M.G."/>
            <person name="De Carvalho L.P.S."/>
            <person name="Shen B."/>
        </authorList>
    </citation>
    <scope>NUCLEOTIDE SEQUENCE [LARGE SCALE GENOMIC DNA]</scope>
    <source>
        <strain evidence="1 2">NPDC007147</strain>
    </source>
</reference>
<dbReference type="Gene3D" id="3.10.28.10">
    <property type="entry name" value="Homing endonucleases"/>
    <property type="match status" value="1"/>
</dbReference>
<sequence>MHLKAPEYAYMFGFLQADGHLHQGAGQKGRLSVELSARDIDLLRAFQELTPYSSSITERTRSTNFAETSHTAVWTLCSLEARTLLNELGLPYGRKSKTISPPRGEFSHRDYLRGVIDADGSVGYTGKGFPFVSLTTASTAIGTYLCRYAREITGAERNADRNARDGIYNVLYMMEAAQNLAAHLYYPDCLSLERKRVVADSFAAWSRPAHMRSAHTRRRWTENEDRALLKLNSPKLAAETLGRTAQSCNLRLWRLRTGQVPKPSDQ</sequence>
<dbReference type="Proteomes" id="UP001601197">
    <property type="component" value="Unassembled WGS sequence"/>
</dbReference>
<protein>
    <recommendedName>
        <fullName evidence="3">Homing endonuclease LAGLIDADG domain-containing protein</fullName>
    </recommendedName>
</protein>
<name>A0ABW6L0U2_9ACTN</name>
<keyword evidence="2" id="KW-1185">Reference proteome</keyword>
<evidence type="ECO:0000313" key="1">
    <source>
        <dbReference type="EMBL" id="MFE9172498.1"/>
    </source>
</evidence>